<dbReference type="Pfam" id="PF10282">
    <property type="entry name" value="Lactonase"/>
    <property type="match status" value="1"/>
</dbReference>
<dbReference type="GO" id="GO:0017057">
    <property type="term" value="F:6-phosphogluconolactonase activity"/>
    <property type="evidence" value="ECO:0007669"/>
    <property type="project" value="TreeGrafter"/>
</dbReference>
<dbReference type="OrthoDB" id="9972196at2759"/>
<sequence>MAPTGHNSVNSDSEITLYCAHFAGKVYTLTLSNSGGKYTLTETGSVDLPGRPSWLTYDEHTKLLYVNDEELEKKEGVLSVLEVGAENKLSVKTIAQVPWAGVASTLYGGENANSFIANAHYSAATVSAYPLPLSSEPTPLHKFEYTIPQPGANPERQEAPHPHHILADPFGAFIIVPDLGADLVRVYKIDRDSGNLTPLDPIEAAVKGNGPRHAIFWKSAPSSLEDNKRLHEGTWLYVANELANTVDVYAVTYDADLNPSFSLKQTISTYGDKPAPSTSTLAAIKVKDNDMYVSNRRDAAFKPCDSLTHFSIDPSNGLLTFKELSSTHGSNPRAFEISPVGDLVAITNKGTDNLAIVKRDTVTGSLGEKVAEAKINGSGGLSAVVFV</sequence>
<comment type="similarity">
    <text evidence="1">Belongs to the cycloisomerase 2 family.</text>
</comment>
<dbReference type="Proteomes" id="UP000242877">
    <property type="component" value="Unassembled WGS sequence"/>
</dbReference>
<accession>A0A168DIE2</accession>
<proteinExistence type="inferred from homology"/>
<dbReference type="InterPro" id="IPR050282">
    <property type="entry name" value="Cycloisomerase_2"/>
</dbReference>
<comment type="caution">
    <text evidence="2">The sequence shown here is derived from an EMBL/GenBank/DDBJ whole genome shotgun (WGS) entry which is preliminary data.</text>
</comment>
<protein>
    <submittedName>
        <fullName evidence="2">Lactonase, 7-bladed beta propeller</fullName>
    </submittedName>
</protein>
<evidence type="ECO:0000313" key="3">
    <source>
        <dbReference type="Proteomes" id="UP000242877"/>
    </source>
</evidence>
<reference evidence="2 3" key="1">
    <citation type="journal article" date="2016" name="Genome Biol. Evol.">
        <title>Divergent and convergent evolution of fungal pathogenicity.</title>
        <authorList>
            <person name="Shang Y."/>
            <person name="Xiao G."/>
            <person name="Zheng P."/>
            <person name="Cen K."/>
            <person name="Zhan S."/>
            <person name="Wang C."/>
        </authorList>
    </citation>
    <scope>NUCLEOTIDE SEQUENCE [LARGE SCALE GENOMIC DNA]</scope>
    <source>
        <strain evidence="2 3">ARSEF 7405</strain>
    </source>
</reference>
<dbReference type="PANTHER" id="PTHR30344">
    <property type="entry name" value="6-PHOSPHOGLUCONOLACTONASE-RELATED"/>
    <property type="match status" value="1"/>
</dbReference>
<dbReference type="VEuPathDB" id="FungiDB:AAP_00037"/>
<keyword evidence="3" id="KW-1185">Reference proteome</keyword>
<evidence type="ECO:0000313" key="2">
    <source>
        <dbReference type="EMBL" id="KZZ97776.1"/>
    </source>
</evidence>
<dbReference type="AlphaFoldDB" id="A0A168DIE2"/>
<dbReference type="InterPro" id="IPR019405">
    <property type="entry name" value="Lactonase_7-beta_prop"/>
</dbReference>
<name>A0A168DIE2_9EURO</name>
<dbReference type="SUPFAM" id="SSF51004">
    <property type="entry name" value="C-terminal (heme d1) domain of cytochrome cd1-nitrite reductase"/>
    <property type="match status" value="1"/>
</dbReference>
<dbReference type="Gene3D" id="2.130.10.10">
    <property type="entry name" value="YVTN repeat-like/Quinoprotein amine dehydrogenase"/>
    <property type="match status" value="1"/>
</dbReference>
<dbReference type="EMBL" id="AZGZ01000001">
    <property type="protein sequence ID" value="KZZ97776.1"/>
    <property type="molecule type" value="Genomic_DNA"/>
</dbReference>
<dbReference type="InterPro" id="IPR015943">
    <property type="entry name" value="WD40/YVTN_repeat-like_dom_sf"/>
</dbReference>
<evidence type="ECO:0000256" key="1">
    <source>
        <dbReference type="ARBA" id="ARBA00005564"/>
    </source>
</evidence>
<dbReference type="InterPro" id="IPR011048">
    <property type="entry name" value="Haem_d1_sf"/>
</dbReference>
<dbReference type="PANTHER" id="PTHR30344:SF1">
    <property type="entry name" value="6-PHOSPHOGLUCONOLACTONASE"/>
    <property type="match status" value="1"/>
</dbReference>
<gene>
    <name evidence="2" type="ORF">AAP_00037</name>
</gene>
<organism evidence="2 3">
    <name type="scientific">Ascosphaera apis ARSEF 7405</name>
    <dbReference type="NCBI Taxonomy" id="392613"/>
    <lineage>
        <taxon>Eukaryota</taxon>
        <taxon>Fungi</taxon>
        <taxon>Dikarya</taxon>
        <taxon>Ascomycota</taxon>
        <taxon>Pezizomycotina</taxon>
        <taxon>Eurotiomycetes</taxon>
        <taxon>Eurotiomycetidae</taxon>
        <taxon>Onygenales</taxon>
        <taxon>Ascosphaeraceae</taxon>
        <taxon>Ascosphaera</taxon>
    </lineage>
</organism>